<dbReference type="GO" id="GO:0051539">
    <property type="term" value="F:4 iron, 4 sulfur cluster binding"/>
    <property type="evidence" value="ECO:0007669"/>
    <property type="project" value="UniProtKB-KW"/>
</dbReference>
<dbReference type="Proteomes" id="UP000078428">
    <property type="component" value="Unassembled WGS sequence"/>
</dbReference>
<keyword evidence="10" id="KW-1185">Reference proteome</keyword>
<dbReference type="STRING" id="1285242.A6A04_00340"/>
<evidence type="ECO:0000256" key="3">
    <source>
        <dbReference type="ARBA" id="ARBA00022723"/>
    </source>
</evidence>
<dbReference type="InterPro" id="IPR017896">
    <property type="entry name" value="4Fe4S_Fe-S-bd"/>
</dbReference>
<dbReference type="PANTHER" id="PTHR30176">
    <property type="entry name" value="FERREDOXIN-TYPE PROTEIN NAPH"/>
    <property type="match status" value="1"/>
</dbReference>
<dbReference type="InterPro" id="IPR032879">
    <property type="entry name" value="FixG_C"/>
</dbReference>
<dbReference type="AlphaFoldDB" id="A0A178MS39"/>
<evidence type="ECO:0000313" key="10">
    <source>
        <dbReference type="Proteomes" id="UP000078428"/>
    </source>
</evidence>
<dbReference type="InterPro" id="IPR013783">
    <property type="entry name" value="Ig-like_fold"/>
</dbReference>
<evidence type="ECO:0000256" key="4">
    <source>
        <dbReference type="ARBA" id="ARBA00022982"/>
    </source>
</evidence>
<dbReference type="Gene3D" id="2.60.40.10">
    <property type="entry name" value="Immunoglobulins"/>
    <property type="match status" value="1"/>
</dbReference>
<feature type="transmembrane region" description="Helical" evidence="7">
    <location>
        <begin position="342"/>
        <end position="360"/>
    </location>
</feature>
<gene>
    <name evidence="9" type="ORF">A6A04_00340</name>
</gene>
<dbReference type="InterPro" id="IPR017900">
    <property type="entry name" value="4Fe4S_Fe_S_CS"/>
</dbReference>
<dbReference type="SUPFAM" id="SSF54862">
    <property type="entry name" value="4Fe-4S ferredoxins"/>
    <property type="match status" value="1"/>
</dbReference>
<accession>A0A178MS39</accession>
<evidence type="ECO:0000313" key="9">
    <source>
        <dbReference type="EMBL" id="OAN52190.1"/>
    </source>
</evidence>
<keyword evidence="7" id="KW-0812">Transmembrane</keyword>
<protein>
    <submittedName>
        <fullName evidence="9">Cytochrome c oxidase accessory protein CcoG</fullName>
    </submittedName>
</protein>
<organism evidence="9 10">
    <name type="scientific">Paramagnetospirillum marisnigri</name>
    <dbReference type="NCBI Taxonomy" id="1285242"/>
    <lineage>
        <taxon>Bacteria</taxon>
        <taxon>Pseudomonadati</taxon>
        <taxon>Pseudomonadota</taxon>
        <taxon>Alphaproteobacteria</taxon>
        <taxon>Rhodospirillales</taxon>
        <taxon>Magnetospirillaceae</taxon>
        <taxon>Paramagnetospirillum</taxon>
    </lineage>
</organism>
<dbReference type="OrthoDB" id="9811700at2"/>
<feature type="transmembrane region" description="Helical" evidence="7">
    <location>
        <begin position="158"/>
        <end position="179"/>
    </location>
</feature>
<keyword evidence="7" id="KW-1133">Transmembrane helix</keyword>
<dbReference type="NCBIfam" id="TIGR02745">
    <property type="entry name" value="ccoG_rdxA_fixG"/>
    <property type="match status" value="1"/>
</dbReference>
<keyword evidence="3" id="KW-0479">Metal-binding</keyword>
<keyword evidence="5" id="KW-0408">Iron</keyword>
<evidence type="ECO:0000259" key="8">
    <source>
        <dbReference type="PROSITE" id="PS51379"/>
    </source>
</evidence>
<dbReference type="Pfam" id="PF11614">
    <property type="entry name" value="FixG_C"/>
    <property type="match status" value="1"/>
</dbReference>
<feature type="transmembrane region" description="Helical" evidence="7">
    <location>
        <begin position="88"/>
        <end position="109"/>
    </location>
</feature>
<dbReference type="PROSITE" id="PS00198">
    <property type="entry name" value="4FE4S_FER_1"/>
    <property type="match status" value="1"/>
</dbReference>
<dbReference type="PROSITE" id="PS51379">
    <property type="entry name" value="4FE4S_FER_2"/>
    <property type="match status" value="1"/>
</dbReference>
<dbReference type="RefSeq" id="WP_068490975.1">
    <property type="nucleotide sequence ID" value="NZ_LWQT01000044.1"/>
</dbReference>
<dbReference type="PANTHER" id="PTHR30176:SF3">
    <property type="entry name" value="FERREDOXIN-TYPE PROTEIN NAPH"/>
    <property type="match status" value="1"/>
</dbReference>
<evidence type="ECO:0000256" key="6">
    <source>
        <dbReference type="ARBA" id="ARBA00023014"/>
    </source>
</evidence>
<comment type="caution">
    <text evidence="9">The sequence shown here is derived from an EMBL/GenBank/DDBJ whole genome shotgun (WGS) entry which is preliminary data.</text>
</comment>
<keyword evidence="6" id="KW-0411">Iron-sulfur</keyword>
<evidence type="ECO:0000256" key="2">
    <source>
        <dbReference type="ARBA" id="ARBA00022485"/>
    </source>
</evidence>
<keyword evidence="1" id="KW-0813">Transport</keyword>
<proteinExistence type="predicted"/>
<keyword evidence="2" id="KW-0004">4Fe-4S</keyword>
<keyword evidence="4" id="KW-0249">Electron transport</keyword>
<reference evidence="9 10" key="1">
    <citation type="submission" date="2016-04" db="EMBL/GenBank/DDBJ databases">
        <title>Draft genome sequence of freshwater magnetotactic bacteria Magnetospirillum marisnigri SP-1 and Magnetospirillum moscoviense BB-1.</title>
        <authorList>
            <person name="Koziaeva V."/>
            <person name="Dziuba M.V."/>
            <person name="Ivanov T.M."/>
            <person name="Kuznetsov B."/>
            <person name="Grouzdev D.S."/>
        </authorList>
    </citation>
    <scope>NUCLEOTIDE SEQUENCE [LARGE SCALE GENOMIC DNA]</scope>
    <source>
        <strain evidence="9 10">SP-1</strain>
    </source>
</reference>
<dbReference type="GO" id="GO:0005886">
    <property type="term" value="C:plasma membrane"/>
    <property type="evidence" value="ECO:0007669"/>
    <property type="project" value="TreeGrafter"/>
</dbReference>
<dbReference type="EMBL" id="LWQT01000044">
    <property type="protein sequence ID" value="OAN52190.1"/>
    <property type="molecule type" value="Genomic_DNA"/>
</dbReference>
<feature type="domain" description="4Fe-4S ferredoxin-type" evidence="8">
    <location>
        <begin position="255"/>
        <end position="286"/>
    </location>
</feature>
<dbReference type="Pfam" id="PF13746">
    <property type="entry name" value="Fer4_18"/>
    <property type="match status" value="1"/>
</dbReference>
<dbReference type="InterPro" id="IPR014116">
    <property type="entry name" value="Cyt_c_oxidase_cbb3_FixG"/>
</dbReference>
<evidence type="ECO:0000256" key="5">
    <source>
        <dbReference type="ARBA" id="ARBA00023004"/>
    </source>
</evidence>
<sequence length="479" mass="52032">MSAIDPSPVAECKSSAAYVATQKVHPRKVSGTFRTLKWAATALLLAYWHLAPLIRWDRGPGAPDQAILADMAGRRAYFFFIEIWPQEVYYLTGLLFIAAISLFLMTALAGRIWCGFLCWQTVYTDLFVAVERLVIGDRNARIAFDKKPLGANKIARKALVNLVWLSISAACGISFTLYFGDAFQMLREIFTGQASTATYGAIAVVGGFCFLLAGYAREQVCIYMCPYGRFQSAMFDEHSLIISYEAWRGEARAPAPANRDFQGRGHCVDCRACVQVCPTGIDIRDGNQLACIGCGLCIDACNAVMDRFGLPRGLVSYDSSANLAARGQGLATRLRLIRPRTLIYGGILLAVASVMLVRLVSRPDTTVNVLHERSPLFVQMSDGSIRNGYVYKVLNMSSEGRTYRLTLDGLAGASMDVVGGGKGGETVDLDVARDSVGSFQLFVSAPSASVAAKAVPLRFVLDGPQGRVVSESLFAGPER</sequence>
<keyword evidence="7" id="KW-0472">Membrane</keyword>
<evidence type="ECO:0000256" key="1">
    <source>
        <dbReference type="ARBA" id="ARBA00022448"/>
    </source>
</evidence>
<dbReference type="Pfam" id="PF12801">
    <property type="entry name" value="Fer4_5"/>
    <property type="match status" value="1"/>
</dbReference>
<dbReference type="InterPro" id="IPR051684">
    <property type="entry name" value="Electron_Trans/Redox"/>
</dbReference>
<feature type="transmembrane region" description="Helical" evidence="7">
    <location>
        <begin position="199"/>
        <end position="216"/>
    </location>
</feature>
<dbReference type="GO" id="GO:0046872">
    <property type="term" value="F:metal ion binding"/>
    <property type="evidence" value="ECO:0007669"/>
    <property type="project" value="UniProtKB-KW"/>
</dbReference>
<name>A0A178MS39_9PROT</name>
<evidence type="ECO:0000256" key="7">
    <source>
        <dbReference type="SAM" id="Phobius"/>
    </source>
</evidence>